<dbReference type="OrthoDB" id="10264738at2759"/>
<reference evidence="7 8" key="1">
    <citation type="submission" date="2011-02" db="EMBL/GenBank/DDBJ databases">
        <title>The Genome Sequence of Sphaeroforma arctica JP610.</title>
        <authorList>
            <consortium name="The Broad Institute Genome Sequencing Platform"/>
            <person name="Russ C."/>
            <person name="Cuomo C."/>
            <person name="Young S.K."/>
            <person name="Zeng Q."/>
            <person name="Gargeya S."/>
            <person name="Alvarado L."/>
            <person name="Berlin A."/>
            <person name="Chapman S.B."/>
            <person name="Chen Z."/>
            <person name="Freedman E."/>
            <person name="Gellesch M."/>
            <person name="Goldberg J."/>
            <person name="Griggs A."/>
            <person name="Gujja S."/>
            <person name="Heilman E."/>
            <person name="Heiman D."/>
            <person name="Howarth C."/>
            <person name="Mehta T."/>
            <person name="Neiman D."/>
            <person name="Pearson M."/>
            <person name="Roberts A."/>
            <person name="Saif S."/>
            <person name="Shea T."/>
            <person name="Shenoy N."/>
            <person name="Sisk P."/>
            <person name="Stolte C."/>
            <person name="Sykes S."/>
            <person name="White J."/>
            <person name="Yandava C."/>
            <person name="Burger G."/>
            <person name="Gray M.W."/>
            <person name="Holland P.W.H."/>
            <person name="King N."/>
            <person name="Lang F.B.F."/>
            <person name="Roger A.J."/>
            <person name="Ruiz-Trillo I."/>
            <person name="Haas B."/>
            <person name="Nusbaum C."/>
            <person name="Birren B."/>
        </authorList>
    </citation>
    <scope>NUCLEOTIDE SEQUENCE [LARGE SCALE GENOMIC DNA]</scope>
    <source>
        <strain evidence="7 8">JP610</strain>
    </source>
</reference>
<evidence type="ECO:0000256" key="1">
    <source>
        <dbReference type="ARBA" id="ARBA00022723"/>
    </source>
</evidence>
<dbReference type="SMART" id="SM00332">
    <property type="entry name" value="PP2Cc"/>
    <property type="match status" value="1"/>
</dbReference>
<dbReference type="InterPro" id="IPR036457">
    <property type="entry name" value="PPM-type-like_dom_sf"/>
</dbReference>
<feature type="compositionally biased region" description="Polar residues" evidence="5">
    <location>
        <begin position="448"/>
        <end position="458"/>
    </location>
</feature>
<dbReference type="eggNOG" id="KOG0698">
    <property type="taxonomic scope" value="Eukaryota"/>
</dbReference>
<dbReference type="AlphaFoldDB" id="A0A0L0GBW7"/>
<keyword evidence="8" id="KW-1185">Reference proteome</keyword>
<dbReference type="PROSITE" id="PS01032">
    <property type="entry name" value="PPM_1"/>
    <property type="match status" value="1"/>
</dbReference>
<dbReference type="STRING" id="667725.A0A0L0GBW7"/>
<gene>
    <name evidence="7" type="ORF">SARC_02087</name>
</gene>
<evidence type="ECO:0000259" key="6">
    <source>
        <dbReference type="PROSITE" id="PS51746"/>
    </source>
</evidence>
<dbReference type="EMBL" id="KQ241686">
    <property type="protein sequence ID" value="KNC85748.1"/>
    <property type="molecule type" value="Genomic_DNA"/>
</dbReference>
<dbReference type="GO" id="GO:0046872">
    <property type="term" value="F:metal ion binding"/>
    <property type="evidence" value="ECO:0007669"/>
    <property type="project" value="UniProtKB-KW"/>
</dbReference>
<dbReference type="CDD" id="cd00143">
    <property type="entry name" value="PP2Cc"/>
    <property type="match status" value="1"/>
</dbReference>
<dbReference type="InterPro" id="IPR015655">
    <property type="entry name" value="PP2C"/>
</dbReference>
<dbReference type="Pfam" id="PF00481">
    <property type="entry name" value="PP2C"/>
    <property type="match status" value="1"/>
</dbReference>
<dbReference type="PANTHER" id="PTHR47992">
    <property type="entry name" value="PROTEIN PHOSPHATASE"/>
    <property type="match status" value="1"/>
</dbReference>
<evidence type="ECO:0000256" key="5">
    <source>
        <dbReference type="SAM" id="MobiDB-lite"/>
    </source>
</evidence>
<proteinExistence type="inferred from homology"/>
<sequence length="458" mass="50934">MRRLRGNDLKSIQLAKNKELLQKYGRDDAWFESVNECDIRPALIIGDSEVRGEVLRIITEYLRAKFIRAANPDSDDEATDNKKKKKPAKPVPHPQSAVGMKVVGRAYHSLVTLGFEAFQMELGEIDEDDTTEYDVLYDGAMLSDTCVDAVDRAVLDVPSENVKPVSSAFGDILVYSDQGKRQTMEDKHVCISDLNSMFSLKKEQPSQAFFAIYDGHGGTEAADYARNHLHVNLVNHPDFESDIIKALEESFKKTDENFLKVAEKENNLSGCTCIVTFVRGEYMYTAWLGDSQAMLCRNGSEVQNICSPHKPDREDEKKRIEDAGGVVVWYGAWRVNGVLSVARAIGDRQLKKYVISECDTTTTQIQGSENFLCLACDGLWDVMDGKSVIQFVKEHMKQGKSSNDVAKALVKHALHLGSGDNISTIIVYFDGIHKLTESGSEDEAAGGDNTSTQEPVQQ</sequence>
<dbReference type="InterPro" id="IPR000222">
    <property type="entry name" value="PP2C_BS"/>
</dbReference>
<protein>
    <recommendedName>
        <fullName evidence="6">PPM-type phosphatase domain-containing protein</fullName>
    </recommendedName>
</protein>
<feature type="region of interest" description="Disordered" evidence="5">
    <location>
        <begin position="72"/>
        <end position="97"/>
    </location>
</feature>
<evidence type="ECO:0000256" key="4">
    <source>
        <dbReference type="RuleBase" id="RU003465"/>
    </source>
</evidence>
<dbReference type="PROSITE" id="PS51746">
    <property type="entry name" value="PPM_2"/>
    <property type="match status" value="1"/>
</dbReference>
<feature type="region of interest" description="Disordered" evidence="5">
    <location>
        <begin position="438"/>
        <end position="458"/>
    </location>
</feature>
<accession>A0A0L0GBW7</accession>
<dbReference type="GeneID" id="25902591"/>
<dbReference type="Proteomes" id="UP000054560">
    <property type="component" value="Unassembled WGS sequence"/>
</dbReference>
<keyword evidence="1" id="KW-0479">Metal-binding</keyword>
<dbReference type="GO" id="GO:0004722">
    <property type="term" value="F:protein serine/threonine phosphatase activity"/>
    <property type="evidence" value="ECO:0007669"/>
    <property type="project" value="InterPro"/>
</dbReference>
<dbReference type="InterPro" id="IPR001932">
    <property type="entry name" value="PPM-type_phosphatase-like_dom"/>
</dbReference>
<comment type="similarity">
    <text evidence="4">Belongs to the PP2C family.</text>
</comment>
<evidence type="ECO:0000313" key="7">
    <source>
        <dbReference type="EMBL" id="KNC85748.1"/>
    </source>
</evidence>
<evidence type="ECO:0000256" key="3">
    <source>
        <dbReference type="ARBA" id="ARBA00022912"/>
    </source>
</evidence>
<dbReference type="RefSeq" id="XP_014159649.1">
    <property type="nucleotide sequence ID" value="XM_014304174.1"/>
</dbReference>
<organism evidence="7 8">
    <name type="scientific">Sphaeroforma arctica JP610</name>
    <dbReference type="NCBI Taxonomy" id="667725"/>
    <lineage>
        <taxon>Eukaryota</taxon>
        <taxon>Ichthyosporea</taxon>
        <taxon>Ichthyophonida</taxon>
        <taxon>Sphaeroforma</taxon>
    </lineage>
</organism>
<dbReference type="SUPFAM" id="SSF81606">
    <property type="entry name" value="PP2C-like"/>
    <property type="match status" value="1"/>
</dbReference>
<evidence type="ECO:0000313" key="8">
    <source>
        <dbReference type="Proteomes" id="UP000054560"/>
    </source>
</evidence>
<feature type="domain" description="PPM-type phosphatase" evidence="6">
    <location>
        <begin position="171"/>
        <end position="429"/>
    </location>
</feature>
<keyword evidence="3 4" id="KW-0904">Protein phosphatase</keyword>
<evidence type="ECO:0000256" key="2">
    <source>
        <dbReference type="ARBA" id="ARBA00022801"/>
    </source>
</evidence>
<dbReference type="Gene3D" id="3.60.40.10">
    <property type="entry name" value="PPM-type phosphatase domain"/>
    <property type="match status" value="1"/>
</dbReference>
<name>A0A0L0GBW7_9EUKA</name>
<keyword evidence="2 4" id="KW-0378">Hydrolase</keyword>